<evidence type="ECO:0000256" key="2">
    <source>
        <dbReference type="ARBA" id="ARBA00007613"/>
    </source>
</evidence>
<dbReference type="Pfam" id="PF02321">
    <property type="entry name" value="OEP"/>
    <property type="match status" value="2"/>
</dbReference>
<feature type="coiled-coil region" evidence="8">
    <location>
        <begin position="312"/>
        <end position="339"/>
    </location>
</feature>
<evidence type="ECO:0000256" key="3">
    <source>
        <dbReference type="ARBA" id="ARBA00022448"/>
    </source>
</evidence>
<dbReference type="Gene3D" id="1.20.1600.10">
    <property type="entry name" value="Outer membrane efflux proteins (OEP)"/>
    <property type="match status" value="1"/>
</dbReference>
<dbReference type="InterPro" id="IPR051906">
    <property type="entry name" value="TolC-like"/>
</dbReference>
<dbReference type="InterPro" id="IPR003423">
    <property type="entry name" value="OMP_efflux"/>
</dbReference>
<evidence type="ECO:0000256" key="8">
    <source>
        <dbReference type="SAM" id="Coils"/>
    </source>
</evidence>
<gene>
    <name evidence="9" type="ORF">AACH06_02430</name>
</gene>
<keyword evidence="8" id="KW-0175">Coiled coil</keyword>
<keyword evidence="7" id="KW-0998">Cell outer membrane</keyword>
<comment type="similarity">
    <text evidence="2">Belongs to the outer membrane factor (OMF) (TC 1.B.17) family.</text>
</comment>
<keyword evidence="10" id="KW-1185">Reference proteome</keyword>
<dbReference type="InterPro" id="IPR010130">
    <property type="entry name" value="T1SS_OMP_TolC"/>
</dbReference>
<evidence type="ECO:0000313" key="9">
    <source>
        <dbReference type="EMBL" id="MEK8029664.1"/>
    </source>
</evidence>
<keyword evidence="6" id="KW-0472">Membrane</keyword>
<keyword evidence="4" id="KW-1134">Transmembrane beta strand</keyword>
<evidence type="ECO:0000256" key="6">
    <source>
        <dbReference type="ARBA" id="ARBA00023136"/>
    </source>
</evidence>
<dbReference type="EMBL" id="JBBUTG010000001">
    <property type="protein sequence ID" value="MEK8029664.1"/>
    <property type="molecule type" value="Genomic_DNA"/>
</dbReference>
<keyword evidence="3" id="KW-0813">Transport</keyword>
<evidence type="ECO:0000256" key="5">
    <source>
        <dbReference type="ARBA" id="ARBA00022692"/>
    </source>
</evidence>
<dbReference type="PANTHER" id="PTHR30026">
    <property type="entry name" value="OUTER MEMBRANE PROTEIN TOLC"/>
    <property type="match status" value="1"/>
</dbReference>
<dbReference type="RefSeq" id="WP_341423998.1">
    <property type="nucleotide sequence ID" value="NZ_JBBUTG010000001.1"/>
</dbReference>
<name>A0ABU9BI92_9BURK</name>
<evidence type="ECO:0000256" key="7">
    <source>
        <dbReference type="ARBA" id="ARBA00023237"/>
    </source>
</evidence>
<evidence type="ECO:0000313" key="10">
    <source>
        <dbReference type="Proteomes" id="UP001371218"/>
    </source>
</evidence>
<dbReference type="Proteomes" id="UP001371218">
    <property type="component" value="Unassembled WGS sequence"/>
</dbReference>
<evidence type="ECO:0000256" key="1">
    <source>
        <dbReference type="ARBA" id="ARBA00004442"/>
    </source>
</evidence>
<dbReference type="PANTHER" id="PTHR30026:SF20">
    <property type="entry name" value="OUTER MEMBRANE PROTEIN TOLC"/>
    <property type="match status" value="1"/>
</dbReference>
<evidence type="ECO:0000256" key="4">
    <source>
        <dbReference type="ARBA" id="ARBA00022452"/>
    </source>
</evidence>
<reference evidence="9 10" key="1">
    <citation type="submission" date="2024-04" db="EMBL/GenBank/DDBJ databases">
        <title>Novel species of the genus Ideonella isolated from streams.</title>
        <authorList>
            <person name="Lu H."/>
        </authorList>
    </citation>
    <scope>NUCLEOTIDE SEQUENCE [LARGE SCALE GENOMIC DNA]</scope>
    <source>
        <strain evidence="9 10">DXS29W</strain>
    </source>
</reference>
<comment type="caution">
    <text evidence="9">The sequence shown here is derived from an EMBL/GenBank/DDBJ whole genome shotgun (WGS) entry which is preliminary data.</text>
</comment>
<feature type="coiled-coil region" evidence="8">
    <location>
        <begin position="171"/>
        <end position="198"/>
    </location>
</feature>
<protein>
    <submittedName>
        <fullName evidence="9">TolC family outer membrane protein</fullName>
    </submittedName>
</protein>
<organism evidence="9 10">
    <name type="scientific">Ideonella lacteola</name>
    <dbReference type="NCBI Taxonomy" id="2984193"/>
    <lineage>
        <taxon>Bacteria</taxon>
        <taxon>Pseudomonadati</taxon>
        <taxon>Pseudomonadota</taxon>
        <taxon>Betaproteobacteria</taxon>
        <taxon>Burkholderiales</taxon>
        <taxon>Sphaerotilaceae</taxon>
        <taxon>Ideonella</taxon>
    </lineage>
</organism>
<keyword evidence="5" id="KW-0812">Transmembrane</keyword>
<dbReference type="NCBIfam" id="TIGR01844">
    <property type="entry name" value="type_I_sec_TolC"/>
    <property type="match status" value="1"/>
</dbReference>
<comment type="subcellular location">
    <subcellularLocation>
        <location evidence="1">Cell outer membrane</location>
    </subcellularLocation>
</comment>
<accession>A0ABU9BI92</accession>
<sequence length="436" mass="46376">MQAWQGALQQSPDLAVARAAREAGAARAEQASALWRPTVALQAGVSYAGSESNIRGASFTAPGLGSASGVAFDTSVSGGAATQATLAIRQPLFSRERSARAEALEQAAQAAEYEWAQAEQEAMLRTAEVYFAAALAAERLRLVERQQQAVDQAAQQARDRFRLGDRPVTDVHEAESRAAGLQAERVAAQTQLELARQALSDMTGQPVTDEPVHLPGELAREALSTLPDWLARAEQRNPMLMRAQTHWRTAQAQSRATGSALSPTVDAVAQIGRERWAGDGASGSASQASRQHAVGLQITVPLYTGGMRSAQAAEARALVDQARAELDRARLQVAQQTRAAWLDLAVGHHQTSALKAAREASLARLDATRVGLQAGDRTTLDLLNAENDAASAELALSEARVRLISRRLTLAALAGELDDTALQQANAQLQPSATRR</sequence>
<dbReference type="SUPFAM" id="SSF56954">
    <property type="entry name" value="Outer membrane efflux proteins (OEP)"/>
    <property type="match status" value="1"/>
</dbReference>
<proteinExistence type="inferred from homology"/>